<dbReference type="InParanoid" id="A0A0C3CE63"/>
<dbReference type="Proteomes" id="UP000054166">
    <property type="component" value="Unassembled WGS sequence"/>
</dbReference>
<dbReference type="AlphaFoldDB" id="A0A0C3CE63"/>
<accession>A0A0C3CE63</accession>
<reference evidence="2" key="2">
    <citation type="submission" date="2015-01" db="EMBL/GenBank/DDBJ databases">
        <title>Evolutionary Origins and Diversification of the Mycorrhizal Mutualists.</title>
        <authorList>
            <consortium name="DOE Joint Genome Institute"/>
            <consortium name="Mycorrhizal Genomics Consortium"/>
            <person name="Kohler A."/>
            <person name="Kuo A."/>
            <person name="Nagy L.G."/>
            <person name="Floudas D."/>
            <person name="Copeland A."/>
            <person name="Barry K.W."/>
            <person name="Cichocki N."/>
            <person name="Veneault-Fourrey C."/>
            <person name="LaButti K."/>
            <person name="Lindquist E.A."/>
            <person name="Lipzen A."/>
            <person name="Lundell T."/>
            <person name="Morin E."/>
            <person name="Murat C."/>
            <person name="Riley R."/>
            <person name="Ohm R."/>
            <person name="Sun H."/>
            <person name="Tunlid A."/>
            <person name="Henrissat B."/>
            <person name="Grigoriev I.V."/>
            <person name="Hibbett D.S."/>
            <person name="Martin F."/>
        </authorList>
    </citation>
    <scope>NUCLEOTIDE SEQUENCE [LARGE SCALE GENOMIC DNA]</scope>
    <source>
        <strain evidence="2">F 1598</strain>
    </source>
</reference>
<dbReference type="PANTHER" id="PTHR35871">
    <property type="entry name" value="EXPRESSED PROTEIN"/>
    <property type="match status" value="1"/>
</dbReference>
<sequence length="149" mass="16892">MAGLRAQCDGFKCEAGQTGCCCRRVMFSQPDFVAQKSHLEEYVVILQKCHICDFYPKFHCELNFIEQYWGAVKLRYRSSPKMADMDAMECNVIACLDDVPFYANRSARFISAYSQGLSGGEAAWANRKYHGHRTLPSSMVAKVKKALQI</sequence>
<proteinExistence type="predicted"/>
<keyword evidence="2" id="KW-1185">Reference proteome</keyword>
<dbReference type="STRING" id="765440.A0A0C3CE63"/>
<dbReference type="OrthoDB" id="2416294at2759"/>
<dbReference type="EMBL" id="KN832978">
    <property type="protein sequence ID" value="KIM88012.1"/>
    <property type="molecule type" value="Genomic_DNA"/>
</dbReference>
<gene>
    <name evidence="1" type="ORF">PILCRDRAFT_62881</name>
</gene>
<evidence type="ECO:0000313" key="2">
    <source>
        <dbReference type="Proteomes" id="UP000054166"/>
    </source>
</evidence>
<reference evidence="1 2" key="1">
    <citation type="submission" date="2014-04" db="EMBL/GenBank/DDBJ databases">
        <authorList>
            <consortium name="DOE Joint Genome Institute"/>
            <person name="Kuo A."/>
            <person name="Tarkka M."/>
            <person name="Buscot F."/>
            <person name="Kohler A."/>
            <person name="Nagy L.G."/>
            <person name="Floudas D."/>
            <person name="Copeland A."/>
            <person name="Barry K.W."/>
            <person name="Cichocki N."/>
            <person name="Veneault-Fourrey C."/>
            <person name="LaButti K."/>
            <person name="Lindquist E.A."/>
            <person name="Lipzen A."/>
            <person name="Lundell T."/>
            <person name="Morin E."/>
            <person name="Murat C."/>
            <person name="Sun H."/>
            <person name="Tunlid A."/>
            <person name="Henrissat B."/>
            <person name="Grigoriev I.V."/>
            <person name="Hibbett D.S."/>
            <person name="Martin F."/>
            <person name="Nordberg H.P."/>
            <person name="Cantor M.N."/>
            <person name="Hua S.X."/>
        </authorList>
    </citation>
    <scope>NUCLEOTIDE SEQUENCE [LARGE SCALE GENOMIC DNA]</scope>
    <source>
        <strain evidence="1 2">F 1598</strain>
    </source>
</reference>
<dbReference type="HOGENOM" id="CLU_005726_0_1_1"/>
<protein>
    <submittedName>
        <fullName evidence="1">Uncharacterized protein</fullName>
    </submittedName>
</protein>
<organism evidence="1 2">
    <name type="scientific">Piloderma croceum (strain F 1598)</name>
    <dbReference type="NCBI Taxonomy" id="765440"/>
    <lineage>
        <taxon>Eukaryota</taxon>
        <taxon>Fungi</taxon>
        <taxon>Dikarya</taxon>
        <taxon>Basidiomycota</taxon>
        <taxon>Agaricomycotina</taxon>
        <taxon>Agaricomycetes</taxon>
        <taxon>Agaricomycetidae</taxon>
        <taxon>Atheliales</taxon>
        <taxon>Atheliaceae</taxon>
        <taxon>Piloderma</taxon>
    </lineage>
</organism>
<dbReference type="PANTHER" id="PTHR35871:SF1">
    <property type="entry name" value="CXC1-LIKE CYSTEINE CLUSTER ASSOCIATED WITH KDZ TRANSPOSASES DOMAIN-CONTAINING PROTEIN"/>
    <property type="match status" value="1"/>
</dbReference>
<name>A0A0C3CE63_PILCF</name>
<evidence type="ECO:0000313" key="1">
    <source>
        <dbReference type="EMBL" id="KIM88012.1"/>
    </source>
</evidence>